<dbReference type="Pfam" id="PF13276">
    <property type="entry name" value="HTH_21"/>
    <property type="match status" value="1"/>
</dbReference>
<name>A0A841RM51_9BACI</name>
<evidence type="ECO:0000313" key="2">
    <source>
        <dbReference type="EMBL" id="MBB6512004.1"/>
    </source>
</evidence>
<comment type="caution">
    <text evidence="2">The sequence shown here is derived from an EMBL/GenBank/DDBJ whole genome shotgun (WGS) entry which is preliminary data.</text>
</comment>
<evidence type="ECO:0000313" key="3">
    <source>
        <dbReference type="Proteomes" id="UP000572212"/>
    </source>
</evidence>
<feature type="domain" description="HTH-like" evidence="1">
    <location>
        <begin position="13"/>
        <end position="52"/>
    </location>
</feature>
<protein>
    <submittedName>
        <fullName evidence="2">Transposase InsO family protein</fullName>
    </submittedName>
</protein>
<keyword evidence="3" id="KW-1185">Reference proteome</keyword>
<dbReference type="InterPro" id="IPR025948">
    <property type="entry name" value="HTH-like_dom"/>
</dbReference>
<accession>A0A841RM51</accession>
<dbReference type="RefSeq" id="WP_184244723.1">
    <property type="nucleotide sequence ID" value="NZ_BAAACU010000022.1"/>
</dbReference>
<organism evidence="2 3">
    <name type="scientific">Gracilibacillus halotolerans</name>
    <dbReference type="NCBI Taxonomy" id="74386"/>
    <lineage>
        <taxon>Bacteria</taxon>
        <taxon>Bacillati</taxon>
        <taxon>Bacillota</taxon>
        <taxon>Bacilli</taxon>
        <taxon>Bacillales</taxon>
        <taxon>Bacillaceae</taxon>
        <taxon>Gracilibacillus</taxon>
    </lineage>
</organism>
<gene>
    <name evidence="2" type="ORF">GGQ92_000771</name>
</gene>
<dbReference type="AlphaFoldDB" id="A0A841RM51"/>
<dbReference type="Proteomes" id="UP000572212">
    <property type="component" value="Unassembled WGS sequence"/>
</dbReference>
<dbReference type="EMBL" id="JACHON010000001">
    <property type="protein sequence ID" value="MBB6512004.1"/>
    <property type="molecule type" value="Genomic_DNA"/>
</dbReference>
<sequence>MYWQKRLNEADSDEEIQKEISEISKEHKGNYGYRRITLELRKRGFIVNHKKVLTSYESVRNYMYEVYT</sequence>
<reference evidence="2 3" key="1">
    <citation type="submission" date="2020-08" db="EMBL/GenBank/DDBJ databases">
        <title>Genomic Encyclopedia of Type Strains, Phase IV (KMG-IV): sequencing the most valuable type-strain genomes for metagenomic binning, comparative biology and taxonomic classification.</title>
        <authorList>
            <person name="Goeker M."/>
        </authorList>
    </citation>
    <scope>NUCLEOTIDE SEQUENCE [LARGE SCALE GENOMIC DNA]</scope>
    <source>
        <strain evidence="2 3">DSM 11805</strain>
    </source>
</reference>
<proteinExistence type="predicted"/>
<evidence type="ECO:0000259" key="1">
    <source>
        <dbReference type="Pfam" id="PF13276"/>
    </source>
</evidence>